<dbReference type="PANTHER" id="PTHR35176">
    <property type="entry name" value="HEME OXYGENASE HI_0854-RELATED"/>
    <property type="match status" value="1"/>
</dbReference>
<proteinExistence type="predicted"/>
<evidence type="ECO:0000259" key="2">
    <source>
        <dbReference type="Pfam" id="PF01243"/>
    </source>
</evidence>
<dbReference type="EMBL" id="UINC01083355">
    <property type="protein sequence ID" value="SVC28986.1"/>
    <property type="molecule type" value="Genomic_DNA"/>
</dbReference>
<dbReference type="Gene3D" id="2.30.110.10">
    <property type="entry name" value="Electron Transport, Fmn-binding Protein, Chain A"/>
    <property type="match status" value="1"/>
</dbReference>
<feature type="domain" description="Pyridoxamine 5'-phosphate oxidase N-terminal" evidence="2">
    <location>
        <begin position="9"/>
        <end position="135"/>
    </location>
</feature>
<name>A0A382KX26_9ZZZZ</name>
<dbReference type="GO" id="GO:0070967">
    <property type="term" value="F:coenzyme F420 binding"/>
    <property type="evidence" value="ECO:0007669"/>
    <property type="project" value="TreeGrafter"/>
</dbReference>
<dbReference type="Pfam" id="PF01243">
    <property type="entry name" value="PNPOx_N"/>
    <property type="match status" value="1"/>
</dbReference>
<dbReference type="AlphaFoldDB" id="A0A382KX26"/>
<dbReference type="PANTHER" id="PTHR35176:SF6">
    <property type="entry name" value="HEME OXYGENASE HI_0854-RELATED"/>
    <property type="match status" value="1"/>
</dbReference>
<protein>
    <recommendedName>
        <fullName evidence="2">Pyridoxamine 5'-phosphate oxidase N-terminal domain-containing protein</fullName>
    </recommendedName>
</protein>
<gene>
    <name evidence="3" type="ORF">METZ01_LOCUS281840</name>
</gene>
<evidence type="ECO:0000313" key="3">
    <source>
        <dbReference type="EMBL" id="SVC28986.1"/>
    </source>
</evidence>
<accession>A0A382KX26</accession>
<organism evidence="3">
    <name type="scientific">marine metagenome</name>
    <dbReference type="NCBI Taxonomy" id="408172"/>
    <lineage>
        <taxon>unclassified sequences</taxon>
        <taxon>metagenomes</taxon>
        <taxon>ecological metagenomes</taxon>
    </lineage>
</organism>
<dbReference type="InterPro" id="IPR011576">
    <property type="entry name" value="Pyridox_Oxase_N"/>
</dbReference>
<reference evidence="3" key="1">
    <citation type="submission" date="2018-05" db="EMBL/GenBank/DDBJ databases">
        <authorList>
            <person name="Lanie J.A."/>
            <person name="Ng W.-L."/>
            <person name="Kazmierczak K.M."/>
            <person name="Andrzejewski T.M."/>
            <person name="Davidsen T.M."/>
            <person name="Wayne K.J."/>
            <person name="Tettelin H."/>
            <person name="Glass J.I."/>
            <person name="Rusch D."/>
            <person name="Podicherti R."/>
            <person name="Tsui H.-C.T."/>
            <person name="Winkler M.E."/>
        </authorList>
    </citation>
    <scope>NUCLEOTIDE SEQUENCE</scope>
</reference>
<dbReference type="InterPro" id="IPR012349">
    <property type="entry name" value="Split_barrel_FMN-bd"/>
</dbReference>
<dbReference type="GO" id="GO:0016627">
    <property type="term" value="F:oxidoreductase activity, acting on the CH-CH group of donors"/>
    <property type="evidence" value="ECO:0007669"/>
    <property type="project" value="TreeGrafter"/>
</dbReference>
<dbReference type="SUPFAM" id="SSF50475">
    <property type="entry name" value="FMN-binding split barrel"/>
    <property type="match status" value="1"/>
</dbReference>
<sequence length="143" mass="15779">MADTRMSVEERESFLADVHVGVLSVPRKEGAAPLTVPVWYDYSPGDEVWLITGQESLKGQLLEVGTPVALVAQTEDTPYKYVSVEGRVTKIEPTSNESDLKPMAIRYLGEQKGIAYAAGSNEVASIRVSIQPERWFTVDYAKT</sequence>
<keyword evidence="1" id="KW-0560">Oxidoreductase</keyword>
<evidence type="ECO:0000256" key="1">
    <source>
        <dbReference type="ARBA" id="ARBA00023002"/>
    </source>
</evidence>
<dbReference type="GO" id="GO:0005829">
    <property type="term" value="C:cytosol"/>
    <property type="evidence" value="ECO:0007669"/>
    <property type="project" value="TreeGrafter"/>
</dbReference>
<dbReference type="InterPro" id="IPR052019">
    <property type="entry name" value="F420H2_bilvrd_red/Heme_oxyg"/>
</dbReference>